<sequence length="155" mass="17085">MKHISIVVAVVACMGAHANHHQISDAANKAGIVKPRLVNGDSSRRKCFEDEKVAAYYANIQEAVAAGKATEQEASQKLKWMKKNVCTELAGKALGDAEDERVYLHELESDGCEHLGIIVHDRIPPVIEKDGHIFTFDPESRSYHAIGFHPPSESR</sequence>
<reference evidence="1" key="1">
    <citation type="submission" date="2018-05" db="EMBL/GenBank/DDBJ databases">
        <authorList>
            <person name="Lanie J.A."/>
            <person name="Ng W.-L."/>
            <person name="Kazmierczak K.M."/>
            <person name="Andrzejewski T.M."/>
            <person name="Davidsen T.M."/>
            <person name="Wayne K.J."/>
            <person name="Tettelin H."/>
            <person name="Glass J.I."/>
            <person name="Rusch D."/>
            <person name="Podicherti R."/>
            <person name="Tsui H.-C.T."/>
            <person name="Winkler M.E."/>
        </authorList>
    </citation>
    <scope>NUCLEOTIDE SEQUENCE</scope>
</reference>
<proteinExistence type="predicted"/>
<evidence type="ECO:0000313" key="1">
    <source>
        <dbReference type="EMBL" id="SVA29660.1"/>
    </source>
</evidence>
<accession>A0A381UNH2</accession>
<dbReference type="EMBL" id="UINC01006792">
    <property type="protein sequence ID" value="SVA29660.1"/>
    <property type="molecule type" value="Genomic_DNA"/>
</dbReference>
<organism evidence="1">
    <name type="scientific">marine metagenome</name>
    <dbReference type="NCBI Taxonomy" id="408172"/>
    <lineage>
        <taxon>unclassified sequences</taxon>
        <taxon>metagenomes</taxon>
        <taxon>ecological metagenomes</taxon>
    </lineage>
</organism>
<dbReference type="AlphaFoldDB" id="A0A381UNH2"/>
<protein>
    <submittedName>
        <fullName evidence="1">Uncharacterized protein</fullName>
    </submittedName>
</protein>
<gene>
    <name evidence="1" type="ORF">METZ01_LOCUS82514</name>
</gene>
<name>A0A381UNH2_9ZZZZ</name>